<organism evidence="2 3">
    <name type="scientific">Lunatimonas lonarensis</name>
    <dbReference type="NCBI Taxonomy" id="1232681"/>
    <lineage>
        <taxon>Bacteria</taxon>
        <taxon>Pseudomonadati</taxon>
        <taxon>Bacteroidota</taxon>
        <taxon>Cytophagia</taxon>
        <taxon>Cytophagales</taxon>
        <taxon>Cyclobacteriaceae</taxon>
    </lineage>
</organism>
<dbReference type="AlphaFoldDB" id="R7ZLX6"/>
<gene>
    <name evidence="2" type="ORF">ADIS_4261</name>
</gene>
<keyword evidence="1" id="KW-1133">Transmembrane helix</keyword>
<protein>
    <submittedName>
        <fullName evidence="2">Uncharacterized protein</fullName>
    </submittedName>
</protein>
<evidence type="ECO:0000313" key="2">
    <source>
        <dbReference type="EMBL" id="EON75090.1"/>
    </source>
</evidence>
<keyword evidence="1" id="KW-0472">Membrane</keyword>
<dbReference type="EMBL" id="AQHR01000110">
    <property type="protein sequence ID" value="EON75090.1"/>
    <property type="molecule type" value="Genomic_DNA"/>
</dbReference>
<proteinExistence type="predicted"/>
<accession>R7ZLX6</accession>
<dbReference type="Proteomes" id="UP000013909">
    <property type="component" value="Unassembled WGS sequence"/>
</dbReference>
<comment type="caution">
    <text evidence="2">The sequence shown here is derived from an EMBL/GenBank/DDBJ whole genome shotgun (WGS) entry which is preliminary data.</text>
</comment>
<evidence type="ECO:0000256" key="1">
    <source>
        <dbReference type="SAM" id="Phobius"/>
    </source>
</evidence>
<sequence>MTKFQRILLHEWFDSTIASIGLMWLSPWGSFDVTSVGFYVCIAVSILSVKTTRYFLKRYQNN</sequence>
<keyword evidence="3" id="KW-1185">Reference proteome</keyword>
<reference evidence="2 3" key="1">
    <citation type="submission" date="2013-02" db="EMBL/GenBank/DDBJ databases">
        <title>A novel strain isolated from Lonar lake, Maharashtra, India.</title>
        <authorList>
            <person name="Singh A."/>
        </authorList>
    </citation>
    <scope>NUCLEOTIDE SEQUENCE [LARGE SCALE GENOMIC DNA]</scope>
    <source>
        <strain evidence="2 3">AK24</strain>
    </source>
</reference>
<keyword evidence="1" id="KW-0812">Transmembrane</keyword>
<evidence type="ECO:0000313" key="3">
    <source>
        <dbReference type="Proteomes" id="UP000013909"/>
    </source>
</evidence>
<dbReference type="STRING" id="1232681.ADIS_4261"/>
<feature type="transmembrane region" description="Helical" evidence="1">
    <location>
        <begin position="12"/>
        <end position="30"/>
    </location>
</feature>
<feature type="transmembrane region" description="Helical" evidence="1">
    <location>
        <begin position="36"/>
        <end position="56"/>
    </location>
</feature>
<name>R7ZLX6_9BACT</name>